<accession>A0ABQ7GQ18</accession>
<evidence type="ECO:0000313" key="2">
    <source>
        <dbReference type="EMBL" id="KAF5836686.1"/>
    </source>
</evidence>
<feature type="compositionally biased region" description="Polar residues" evidence="1">
    <location>
        <begin position="162"/>
        <end position="171"/>
    </location>
</feature>
<feature type="compositionally biased region" description="Low complexity" evidence="1">
    <location>
        <begin position="140"/>
        <end position="156"/>
    </location>
</feature>
<evidence type="ECO:0000256" key="1">
    <source>
        <dbReference type="SAM" id="MobiDB-lite"/>
    </source>
</evidence>
<feature type="region of interest" description="Disordered" evidence="1">
    <location>
        <begin position="190"/>
        <end position="245"/>
    </location>
</feature>
<evidence type="ECO:0000313" key="3">
    <source>
        <dbReference type="Proteomes" id="UP000815325"/>
    </source>
</evidence>
<feature type="compositionally biased region" description="Low complexity" evidence="1">
    <location>
        <begin position="190"/>
        <end position="211"/>
    </location>
</feature>
<dbReference type="Proteomes" id="UP000815325">
    <property type="component" value="Unassembled WGS sequence"/>
</dbReference>
<proteinExistence type="predicted"/>
<feature type="region of interest" description="Disordered" evidence="1">
    <location>
        <begin position="23"/>
        <end position="175"/>
    </location>
</feature>
<sequence>MLCYCWQLLQQGRGSSKGCIEQQKDELPRPGTHHSMAVLPPTTRKRAVSSGSTETSSKRSKSVGHLEGEKPQAGEGGEVTSSFSACQGGKDEREGQKSQQQEQVQEKQQQQQQQQRQQQGNMQAQGWKVVPTASTPCKASSQPSQEGQQQQQSQMQPDVTPDVSSLITSAPRQVHRTHGGALFCTALHQQRQQLQPQQLQQQQLQPQQQHQAPESTTTQAEAQPNSIDDDQDLDELPRRTIPAAAQGGCVAPPEIVYSSCR</sequence>
<dbReference type="EMBL" id="MU069647">
    <property type="protein sequence ID" value="KAF5836686.1"/>
    <property type="molecule type" value="Genomic_DNA"/>
</dbReference>
<feature type="compositionally biased region" description="Polar residues" evidence="1">
    <location>
        <begin position="212"/>
        <end position="226"/>
    </location>
</feature>
<reference evidence="2" key="1">
    <citation type="submission" date="2017-08" db="EMBL/GenBank/DDBJ databases">
        <authorList>
            <person name="Polle J.E."/>
            <person name="Barry K."/>
            <person name="Cushman J."/>
            <person name="Schmutz J."/>
            <person name="Tran D."/>
            <person name="Hathwaick L.T."/>
            <person name="Yim W.C."/>
            <person name="Jenkins J."/>
            <person name="Mckie-Krisberg Z.M."/>
            <person name="Prochnik S."/>
            <person name="Lindquist E."/>
            <person name="Dockter R.B."/>
            <person name="Adam C."/>
            <person name="Molina H."/>
            <person name="Bunkerborg J."/>
            <person name="Jin E."/>
            <person name="Buchheim M."/>
            <person name="Magnuson J."/>
        </authorList>
    </citation>
    <scope>NUCLEOTIDE SEQUENCE</scope>
    <source>
        <strain evidence="2">CCAP 19/18</strain>
    </source>
</reference>
<protein>
    <recommendedName>
        <fullName evidence="4">Encoded protein</fullName>
    </recommendedName>
</protein>
<comment type="caution">
    <text evidence="2">The sequence shown here is derived from an EMBL/GenBank/DDBJ whole genome shotgun (WGS) entry which is preliminary data.</text>
</comment>
<feature type="compositionally biased region" description="Low complexity" evidence="1">
    <location>
        <begin position="97"/>
        <end position="128"/>
    </location>
</feature>
<organism evidence="2 3">
    <name type="scientific">Dunaliella salina</name>
    <name type="common">Green alga</name>
    <name type="synonym">Protococcus salinus</name>
    <dbReference type="NCBI Taxonomy" id="3046"/>
    <lineage>
        <taxon>Eukaryota</taxon>
        <taxon>Viridiplantae</taxon>
        <taxon>Chlorophyta</taxon>
        <taxon>core chlorophytes</taxon>
        <taxon>Chlorophyceae</taxon>
        <taxon>CS clade</taxon>
        <taxon>Chlamydomonadales</taxon>
        <taxon>Dunaliellaceae</taxon>
        <taxon>Dunaliella</taxon>
    </lineage>
</organism>
<name>A0ABQ7GQ18_DUNSA</name>
<evidence type="ECO:0008006" key="4">
    <source>
        <dbReference type="Google" id="ProtNLM"/>
    </source>
</evidence>
<keyword evidence="3" id="KW-1185">Reference proteome</keyword>
<gene>
    <name evidence="2" type="ORF">DUNSADRAFT_5562</name>
</gene>